<feature type="domain" description="HTH lysR-type" evidence="6">
    <location>
        <begin position="4"/>
        <end position="61"/>
    </location>
</feature>
<keyword evidence="8" id="KW-1185">Reference proteome</keyword>
<dbReference type="EMBL" id="WNWM01000002">
    <property type="protein sequence ID" value="MUI11406.1"/>
    <property type="molecule type" value="Genomic_DNA"/>
</dbReference>
<dbReference type="PROSITE" id="PS50931">
    <property type="entry name" value="HTH_LYSR"/>
    <property type="match status" value="1"/>
</dbReference>
<comment type="caution">
    <text evidence="7">The sequence shown here is derived from an EMBL/GenBank/DDBJ whole genome shotgun (WGS) entry which is preliminary data.</text>
</comment>
<dbReference type="PANTHER" id="PTHR30537:SF1">
    <property type="entry name" value="HTH-TYPE TRANSCRIPTIONAL REGULATOR PGRR"/>
    <property type="match status" value="1"/>
</dbReference>
<dbReference type="PANTHER" id="PTHR30537">
    <property type="entry name" value="HTH-TYPE TRANSCRIPTIONAL REGULATOR"/>
    <property type="match status" value="1"/>
</dbReference>
<dbReference type="GO" id="GO:0006351">
    <property type="term" value="P:DNA-templated transcription"/>
    <property type="evidence" value="ECO:0007669"/>
    <property type="project" value="TreeGrafter"/>
</dbReference>
<gene>
    <name evidence="7" type="ORF">GJV26_02720</name>
</gene>
<protein>
    <submittedName>
        <fullName evidence="7">LysR family transcriptional regulator</fullName>
    </submittedName>
</protein>
<comment type="similarity">
    <text evidence="1">Belongs to the LysR transcriptional regulatory family.</text>
</comment>
<evidence type="ECO:0000256" key="3">
    <source>
        <dbReference type="ARBA" id="ARBA00023125"/>
    </source>
</evidence>
<keyword evidence="3" id="KW-0238">DNA-binding</keyword>
<dbReference type="Proteomes" id="UP000431684">
    <property type="component" value="Unassembled WGS sequence"/>
</dbReference>
<evidence type="ECO:0000256" key="4">
    <source>
        <dbReference type="ARBA" id="ARBA00023163"/>
    </source>
</evidence>
<organism evidence="7 8">
    <name type="scientific">Pseudoduganella dura</name>
    <dbReference type="NCBI Taxonomy" id="321982"/>
    <lineage>
        <taxon>Bacteria</taxon>
        <taxon>Pseudomonadati</taxon>
        <taxon>Pseudomonadota</taxon>
        <taxon>Betaproteobacteria</taxon>
        <taxon>Burkholderiales</taxon>
        <taxon>Oxalobacteraceae</taxon>
        <taxon>Telluria group</taxon>
        <taxon>Pseudoduganella</taxon>
    </lineage>
</organism>
<dbReference type="Gene3D" id="3.40.190.290">
    <property type="match status" value="1"/>
</dbReference>
<proteinExistence type="inferred from homology"/>
<evidence type="ECO:0000256" key="1">
    <source>
        <dbReference type="ARBA" id="ARBA00009437"/>
    </source>
</evidence>
<dbReference type="SUPFAM" id="SSF53850">
    <property type="entry name" value="Periplasmic binding protein-like II"/>
    <property type="match status" value="1"/>
</dbReference>
<dbReference type="FunFam" id="3.40.190.290:FF:000012">
    <property type="entry name" value="Transcriptional regulator, LysR family"/>
    <property type="match status" value="1"/>
</dbReference>
<dbReference type="InterPro" id="IPR000847">
    <property type="entry name" value="LysR_HTH_N"/>
</dbReference>
<evidence type="ECO:0000259" key="6">
    <source>
        <dbReference type="PROSITE" id="PS50931"/>
    </source>
</evidence>
<evidence type="ECO:0000313" key="7">
    <source>
        <dbReference type="EMBL" id="MUI11406.1"/>
    </source>
</evidence>
<dbReference type="RefSeq" id="WP_371866551.1">
    <property type="nucleotide sequence ID" value="NZ_WNWM01000002.1"/>
</dbReference>
<dbReference type="AlphaFoldDB" id="A0A6I3X6L8"/>
<dbReference type="FunFam" id="1.10.10.10:FF:000001">
    <property type="entry name" value="LysR family transcriptional regulator"/>
    <property type="match status" value="1"/>
</dbReference>
<reference evidence="7 8" key="1">
    <citation type="submission" date="2019-11" db="EMBL/GenBank/DDBJ databases">
        <title>Draft Genome Sequences of Six Type Strains of the Genus Massilia.</title>
        <authorList>
            <person name="Miess H."/>
            <person name="Frediansyah A."/>
            <person name="Goeker M."/>
            <person name="Gross H."/>
        </authorList>
    </citation>
    <scope>NUCLEOTIDE SEQUENCE [LARGE SCALE GENOMIC DNA]</scope>
    <source>
        <strain evidence="7 8">DSM 17513</strain>
    </source>
</reference>
<dbReference type="PRINTS" id="PR00039">
    <property type="entry name" value="HTHLYSR"/>
</dbReference>
<dbReference type="Pfam" id="PF00126">
    <property type="entry name" value="HTH_1"/>
    <property type="match status" value="1"/>
</dbReference>
<evidence type="ECO:0000256" key="5">
    <source>
        <dbReference type="SAM" id="MobiDB-lite"/>
    </source>
</evidence>
<evidence type="ECO:0000313" key="8">
    <source>
        <dbReference type="Proteomes" id="UP000431684"/>
    </source>
</evidence>
<dbReference type="InterPro" id="IPR036388">
    <property type="entry name" value="WH-like_DNA-bd_sf"/>
</dbReference>
<evidence type="ECO:0000256" key="2">
    <source>
        <dbReference type="ARBA" id="ARBA00023015"/>
    </source>
</evidence>
<keyword evidence="4" id="KW-0804">Transcription</keyword>
<dbReference type="InterPro" id="IPR058163">
    <property type="entry name" value="LysR-type_TF_proteobact-type"/>
</dbReference>
<dbReference type="GO" id="GO:0003700">
    <property type="term" value="F:DNA-binding transcription factor activity"/>
    <property type="evidence" value="ECO:0007669"/>
    <property type="project" value="InterPro"/>
</dbReference>
<dbReference type="InterPro" id="IPR005119">
    <property type="entry name" value="LysR_subst-bd"/>
</dbReference>
<dbReference type="SUPFAM" id="SSF46785">
    <property type="entry name" value="Winged helix' DNA-binding domain"/>
    <property type="match status" value="1"/>
</dbReference>
<dbReference type="InterPro" id="IPR036390">
    <property type="entry name" value="WH_DNA-bd_sf"/>
</dbReference>
<dbReference type="Gene3D" id="1.10.10.10">
    <property type="entry name" value="Winged helix-like DNA-binding domain superfamily/Winged helix DNA-binding domain"/>
    <property type="match status" value="1"/>
</dbReference>
<dbReference type="GO" id="GO:0043565">
    <property type="term" value="F:sequence-specific DNA binding"/>
    <property type="evidence" value="ECO:0007669"/>
    <property type="project" value="TreeGrafter"/>
</dbReference>
<feature type="region of interest" description="Disordered" evidence="5">
    <location>
        <begin position="300"/>
        <end position="328"/>
    </location>
</feature>
<accession>A0A6I3X6L8</accession>
<name>A0A6I3X6L8_9BURK</name>
<keyword evidence="2" id="KW-0805">Transcription regulation</keyword>
<sequence length="328" mass="36523">MARENINDIVVFIAVARERSFTRAAAKLGLTQSALSHIVRSLEARLGVRLLTRTTRSVSPTEAGERLLQNVAPRLEEIEAELAAISDLSETPAGNIRITAIDSVIDTVLWPRLAPILPKYPDLHVEFNADYRMLDIAADRFDIGVRYGDQVEKDMIAVRLTPDVQTVIVGSPGYFEWHTKPATAQDLLRHNCITLRLASSGGIYAWELEKDGKPIDLRVHGQAVFTNGYHMANAAVSGCGLAFLTEDLAAPYLADGRLVSVMQDWCPTFPGLHAYYPSRRHSSRALGLIIDTIRHAGGDRISDKRLPSRARRQPDLPRTEHQFEDVRR</sequence>
<dbReference type="CDD" id="cd08474">
    <property type="entry name" value="PBP2_CrgA_like_5"/>
    <property type="match status" value="1"/>
</dbReference>
<dbReference type="Pfam" id="PF03466">
    <property type="entry name" value="LysR_substrate"/>
    <property type="match status" value="1"/>
</dbReference>